<dbReference type="GO" id="GO:0008982">
    <property type="term" value="F:protein-N(PI)-phosphohistidine-sugar phosphotransferase activity"/>
    <property type="evidence" value="ECO:0007669"/>
    <property type="project" value="InterPro"/>
</dbReference>
<dbReference type="Proteomes" id="UP000434036">
    <property type="component" value="Unassembled WGS sequence"/>
</dbReference>
<reference evidence="15 16" key="2">
    <citation type="submission" date="2020-01" db="EMBL/GenBank/DDBJ databases">
        <title>Clostridiaceae sp. nov. isolated from the gut of human by culturomics.</title>
        <authorList>
            <person name="Chang Y."/>
        </authorList>
    </citation>
    <scope>NUCLEOTIDE SEQUENCE [LARGE SCALE GENOMIC DNA]</scope>
    <source>
        <strain evidence="15 16">DONG20-135</strain>
    </source>
</reference>
<feature type="active site" description="Phosphocysteine intermediate; for EIIB activity" evidence="11">
    <location>
        <position position="418"/>
    </location>
</feature>
<proteinExistence type="predicted"/>
<evidence type="ECO:0000256" key="1">
    <source>
        <dbReference type="ARBA" id="ARBA00004651"/>
    </source>
</evidence>
<feature type="transmembrane region" description="Helical" evidence="12">
    <location>
        <begin position="236"/>
        <end position="257"/>
    </location>
</feature>
<dbReference type="EMBL" id="WUUQ01000004">
    <property type="protein sequence ID" value="MXQ74188.1"/>
    <property type="molecule type" value="Genomic_DNA"/>
</dbReference>
<organism evidence="15 16">
    <name type="scientific">Copranaerobaculum intestinale</name>
    <dbReference type="NCBI Taxonomy" id="2692629"/>
    <lineage>
        <taxon>Bacteria</taxon>
        <taxon>Bacillati</taxon>
        <taxon>Bacillota</taxon>
        <taxon>Erysipelotrichia</taxon>
        <taxon>Erysipelotrichales</taxon>
        <taxon>Erysipelotrichaceae</taxon>
        <taxon>Copranaerobaculum</taxon>
    </lineage>
</organism>
<evidence type="ECO:0000256" key="11">
    <source>
        <dbReference type="PROSITE-ProRule" id="PRU00421"/>
    </source>
</evidence>
<feature type="transmembrane region" description="Helical" evidence="12">
    <location>
        <begin position="165"/>
        <end position="186"/>
    </location>
</feature>
<keyword evidence="5" id="KW-0808">Transferase</keyword>
<dbReference type="InterPro" id="IPR001996">
    <property type="entry name" value="PTS_IIB_1"/>
</dbReference>
<dbReference type="RefSeq" id="WP_160625581.1">
    <property type="nucleotide sequence ID" value="NZ_WUUQ01000004.1"/>
</dbReference>
<dbReference type="SUPFAM" id="SSF55604">
    <property type="entry name" value="Glucose permease domain IIB"/>
    <property type="match status" value="1"/>
</dbReference>
<evidence type="ECO:0000256" key="9">
    <source>
        <dbReference type="ARBA" id="ARBA00022989"/>
    </source>
</evidence>
<dbReference type="GO" id="GO:0090563">
    <property type="term" value="F:protein-phosphocysteine-sugar phosphotransferase activity"/>
    <property type="evidence" value="ECO:0007669"/>
    <property type="project" value="TreeGrafter"/>
</dbReference>
<dbReference type="PROSITE" id="PS01035">
    <property type="entry name" value="PTS_EIIB_TYPE_1_CYS"/>
    <property type="match status" value="1"/>
</dbReference>
<feature type="transmembrane region" description="Helical" evidence="12">
    <location>
        <begin position="296"/>
        <end position="316"/>
    </location>
</feature>
<dbReference type="Gene3D" id="3.30.1360.60">
    <property type="entry name" value="Glucose permease domain IIB"/>
    <property type="match status" value="1"/>
</dbReference>
<sequence>MKKYWNRFMNQMNKFGKAMLLPIVVLPLGGLLLFLGDPTILNLPVLTAVSSVVFGNIDLLFAIGAISAFAKTKDKTSPIVAVVLSLMAFKNVLTTVNENVSMGVFAGILVGITTVFIYNHSREWKTPSMFNFFTGDKFVITLAPLCMIALGCIFAYVWAPIQDVLNTFAIWIGSAGVIGVIIYGILNRLLIPIGLHHILNVYIFYEMGSFAVNGGIVKGEIARFAAGDPTAGAFLAMYFVVTMFGLPAVCAAIYNTAKKEKKSEIKGAMVTNALTSFVTGITEPVEFSFMFVGPQLYVMHALFTGIAGGFLYLLNVKEGLTFGFSFIDYVVLYNKASAPLMILVVGIPMALLYYFSFRYVIVKKDIKTPGREDDIEYGEAISEDEQNLKLAHTNYRYMAKKVLENLGGKANIVDMENCITRLRVELKDGKLINEDNILKTGAKGVVHLGDNAIQIVIGTDVKYIMQEIEALMED</sequence>
<feature type="transmembrane region" description="Helical" evidence="12">
    <location>
        <begin position="138"/>
        <end position="159"/>
    </location>
</feature>
<evidence type="ECO:0000256" key="5">
    <source>
        <dbReference type="ARBA" id="ARBA00022679"/>
    </source>
</evidence>
<keyword evidence="2" id="KW-0813">Transport</keyword>
<keyword evidence="16" id="KW-1185">Reference proteome</keyword>
<dbReference type="PROSITE" id="PS51103">
    <property type="entry name" value="PTS_EIIC_TYPE_1"/>
    <property type="match status" value="1"/>
</dbReference>
<feature type="transmembrane region" description="Helical" evidence="12">
    <location>
        <begin position="99"/>
        <end position="118"/>
    </location>
</feature>
<dbReference type="Pfam" id="PF02378">
    <property type="entry name" value="PTS_EIIC"/>
    <property type="match status" value="1"/>
</dbReference>
<dbReference type="CDD" id="cd00212">
    <property type="entry name" value="PTS_IIB_glc"/>
    <property type="match status" value="1"/>
</dbReference>
<evidence type="ECO:0000256" key="8">
    <source>
        <dbReference type="ARBA" id="ARBA00022777"/>
    </source>
</evidence>
<dbReference type="AlphaFoldDB" id="A0A6N8U7M5"/>
<evidence type="ECO:0000313" key="16">
    <source>
        <dbReference type="Proteomes" id="UP000434036"/>
    </source>
</evidence>
<accession>A0A6N8U7M5</accession>
<dbReference type="InterPro" id="IPR003352">
    <property type="entry name" value="PTS_EIIC"/>
</dbReference>
<dbReference type="GO" id="GO:0009401">
    <property type="term" value="P:phosphoenolpyruvate-dependent sugar phosphotransferase system"/>
    <property type="evidence" value="ECO:0007669"/>
    <property type="project" value="UniProtKB-KW"/>
</dbReference>
<dbReference type="InterPro" id="IPR050429">
    <property type="entry name" value="PTS_Glucose_EIICBA"/>
</dbReference>
<reference evidence="15 16" key="1">
    <citation type="submission" date="2019-12" db="EMBL/GenBank/DDBJ databases">
        <authorList>
            <person name="Yang R."/>
        </authorList>
    </citation>
    <scope>NUCLEOTIDE SEQUENCE [LARGE SCALE GENOMIC DNA]</scope>
    <source>
        <strain evidence="15 16">DONG20-135</strain>
    </source>
</reference>
<feature type="transmembrane region" description="Helical" evidence="12">
    <location>
        <begin position="336"/>
        <end position="355"/>
    </location>
</feature>
<comment type="subcellular location">
    <subcellularLocation>
        <location evidence="1">Cell membrane</location>
        <topology evidence="1">Multi-pass membrane protein</topology>
    </subcellularLocation>
</comment>
<evidence type="ECO:0000256" key="12">
    <source>
        <dbReference type="SAM" id="Phobius"/>
    </source>
</evidence>
<feature type="transmembrane region" description="Helical" evidence="12">
    <location>
        <begin position="198"/>
        <end position="216"/>
    </location>
</feature>
<dbReference type="GO" id="GO:0005886">
    <property type="term" value="C:plasma membrane"/>
    <property type="evidence" value="ECO:0007669"/>
    <property type="project" value="UniProtKB-SubCell"/>
</dbReference>
<dbReference type="InterPro" id="IPR036878">
    <property type="entry name" value="Glu_permease_IIB"/>
</dbReference>
<feature type="transmembrane region" description="Helical" evidence="12">
    <location>
        <begin position="76"/>
        <end position="93"/>
    </location>
</feature>
<evidence type="ECO:0000256" key="3">
    <source>
        <dbReference type="ARBA" id="ARBA00022475"/>
    </source>
</evidence>
<keyword evidence="8" id="KW-0418">Kinase</keyword>
<protein>
    <submittedName>
        <fullName evidence="15">PTS transporter subunit EIIC</fullName>
    </submittedName>
</protein>
<evidence type="ECO:0000256" key="10">
    <source>
        <dbReference type="ARBA" id="ARBA00023136"/>
    </source>
</evidence>
<dbReference type="PANTHER" id="PTHR30009">
    <property type="entry name" value="CYTOCHROME C-TYPE SYNTHESIS PROTEIN AND PTS TRANSMEMBRANE COMPONENT"/>
    <property type="match status" value="1"/>
</dbReference>
<feature type="domain" description="PTS EIIC type-1" evidence="14">
    <location>
        <begin position="6"/>
        <end position="373"/>
    </location>
</feature>
<gene>
    <name evidence="15" type="ORF">GSF08_09595</name>
</gene>
<keyword evidence="6" id="KW-0598">Phosphotransferase system</keyword>
<evidence type="ECO:0000259" key="13">
    <source>
        <dbReference type="PROSITE" id="PS51098"/>
    </source>
</evidence>
<dbReference type="Pfam" id="PF00367">
    <property type="entry name" value="PTS_EIIB"/>
    <property type="match status" value="1"/>
</dbReference>
<dbReference type="PROSITE" id="PS51098">
    <property type="entry name" value="PTS_EIIB_TYPE_1"/>
    <property type="match status" value="1"/>
</dbReference>
<feature type="domain" description="PTS EIIB type-1" evidence="13">
    <location>
        <begin position="396"/>
        <end position="474"/>
    </location>
</feature>
<evidence type="ECO:0000256" key="4">
    <source>
        <dbReference type="ARBA" id="ARBA00022597"/>
    </source>
</evidence>
<evidence type="ECO:0000259" key="14">
    <source>
        <dbReference type="PROSITE" id="PS51103"/>
    </source>
</evidence>
<dbReference type="NCBIfam" id="TIGR00826">
    <property type="entry name" value="EIIB_glc"/>
    <property type="match status" value="1"/>
</dbReference>
<dbReference type="InterPro" id="IPR013013">
    <property type="entry name" value="PTS_EIIC_1"/>
</dbReference>
<keyword evidence="10 12" id="KW-0472">Membrane</keyword>
<feature type="transmembrane region" description="Helical" evidence="12">
    <location>
        <begin position="46"/>
        <end position="69"/>
    </location>
</feature>
<keyword evidence="3" id="KW-1003">Cell membrane</keyword>
<keyword evidence="4" id="KW-0762">Sugar transport</keyword>
<dbReference type="GO" id="GO:0016301">
    <property type="term" value="F:kinase activity"/>
    <property type="evidence" value="ECO:0007669"/>
    <property type="project" value="UniProtKB-KW"/>
</dbReference>
<evidence type="ECO:0000256" key="6">
    <source>
        <dbReference type="ARBA" id="ARBA00022683"/>
    </source>
</evidence>
<dbReference type="InterPro" id="IPR018113">
    <property type="entry name" value="PTrfase_EIIB_Cys"/>
</dbReference>
<keyword evidence="7 12" id="KW-0812">Transmembrane</keyword>
<comment type="caution">
    <text evidence="15">The sequence shown here is derived from an EMBL/GenBank/DDBJ whole genome shotgun (WGS) entry which is preliminary data.</text>
</comment>
<keyword evidence="9 12" id="KW-1133">Transmembrane helix</keyword>
<name>A0A6N8U7M5_9FIRM</name>
<evidence type="ECO:0000313" key="15">
    <source>
        <dbReference type="EMBL" id="MXQ74188.1"/>
    </source>
</evidence>
<evidence type="ECO:0000256" key="7">
    <source>
        <dbReference type="ARBA" id="ARBA00022692"/>
    </source>
</evidence>
<evidence type="ECO:0000256" key="2">
    <source>
        <dbReference type="ARBA" id="ARBA00022448"/>
    </source>
</evidence>